<keyword evidence="12" id="KW-1185">Reference proteome</keyword>
<feature type="transmembrane region" description="Helical" evidence="8">
    <location>
        <begin position="193"/>
        <end position="214"/>
    </location>
</feature>
<evidence type="ECO:0000256" key="5">
    <source>
        <dbReference type="ARBA" id="ARBA00022692"/>
    </source>
</evidence>
<comment type="caution">
    <text evidence="11">The sequence shown here is derived from an EMBL/GenBank/DDBJ whole genome shotgun (WGS) entry which is preliminary data.</text>
</comment>
<gene>
    <name evidence="11" type="primary">modB</name>
    <name evidence="11" type="ORF">KQI20_08445</name>
</gene>
<feature type="transmembrane region" description="Helical" evidence="8">
    <location>
        <begin position="85"/>
        <end position="104"/>
    </location>
</feature>
<sequence length="230" mass="25129">MDAGLTPLWISVKTSLLATVITFFLGIGTAYLVANYKGKWRGVIDSIFTLPLVLPPTVLGFFLLIFFGKNGPAGKFLLKFDINLIFTWTATVIAAVVVAFPMMYRSARSAFEQIDDNLISAAKTLGMSNWKIFYKVSVPLAWPGIIGGVVLSFARALGEFGATLMMAGNIPGKTQTMPLAIFFQVQAMNYKGAMLWVATIVAISVVMILILNFWSDKQQDLVGKRSRGGK</sequence>
<evidence type="ECO:0000256" key="2">
    <source>
        <dbReference type="ARBA" id="ARBA00007069"/>
    </source>
</evidence>
<dbReference type="Proteomes" id="UP001196301">
    <property type="component" value="Unassembled WGS sequence"/>
</dbReference>
<feature type="transmembrane region" description="Helical" evidence="8">
    <location>
        <begin position="132"/>
        <end position="154"/>
    </location>
</feature>
<keyword evidence="4 9" id="KW-1003">Cell membrane</keyword>
<evidence type="ECO:0000259" key="10">
    <source>
        <dbReference type="PROSITE" id="PS50928"/>
    </source>
</evidence>
<name>A0ABS6DXA2_9FIRM</name>
<evidence type="ECO:0000256" key="8">
    <source>
        <dbReference type="RuleBase" id="RU363032"/>
    </source>
</evidence>
<evidence type="ECO:0000256" key="1">
    <source>
        <dbReference type="ARBA" id="ARBA00004651"/>
    </source>
</evidence>
<keyword evidence="9" id="KW-0500">Molybdenum</keyword>
<evidence type="ECO:0000256" key="3">
    <source>
        <dbReference type="ARBA" id="ARBA00022448"/>
    </source>
</evidence>
<comment type="subcellular location">
    <subcellularLocation>
        <location evidence="1 8">Cell membrane</location>
        <topology evidence="1 8">Multi-pass membrane protein</topology>
    </subcellularLocation>
</comment>
<reference evidence="11 12" key="1">
    <citation type="submission" date="2021-06" db="EMBL/GenBank/DDBJ databases">
        <authorList>
            <person name="Sun Q."/>
            <person name="Li D."/>
        </authorList>
    </citation>
    <scope>NUCLEOTIDE SEQUENCE [LARGE SCALE GENOMIC DNA]</scope>
    <source>
        <strain evidence="11 12">N19</strain>
    </source>
</reference>
<keyword evidence="3 8" id="KW-0813">Transport</keyword>
<proteinExistence type="inferred from homology"/>
<comment type="function">
    <text evidence="9">Part of the binding-protein-dependent transport system for molybdenum; probably responsible for the translocation of the substrate across the membrane.</text>
</comment>
<protein>
    <recommendedName>
        <fullName evidence="9">Molybdenum transport system permease</fullName>
    </recommendedName>
</protein>
<evidence type="ECO:0000256" key="7">
    <source>
        <dbReference type="ARBA" id="ARBA00023136"/>
    </source>
</evidence>
<evidence type="ECO:0000256" key="9">
    <source>
        <dbReference type="RuleBase" id="RU365097"/>
    </source>
</evidence>
<evidence type="ECO:0000256" key="4">
    <source>
        <dbReference type="ARBA" id="ARBA00022475"/>
    </source>
</evidence>
<feature type="domain" description="ABC transmembrane type-1" evidence="10">
    <location>
        <begin position="8"/>
        <end position="212"/>
    </location>
</feature>
<dbReference type="EMBL" id="JAHLOQ010000020">
    <property type="protein sequence ID" value="MBU5336465.1"/>
    <property type="molecule type" value="Genomic_DNA"/>
</dbReference>
<dbReference type="RefSeq" id="WP_216569625.1">
    <property type="nucleotide sequence ID" value="NZ_JAHLOQ010000020.1"/>
</dbReference>
<dbReference type="PANTHER" id="PTHR30183:SF3">
    <property type="entry name" value="MOLYBDENUM TRANSPORT SYSTEM PERMEASE PROTEIN MODB"/>
    <property type="match status" value="1"/>
</dbReference>
<keyword evidence="5 8" id="KW-0812">Transmembrane</keyword>
<dbReference type="NCBIfam" id="TIGR02141">
    <property type="entry name" value="modB_ABC"/>
    <property type="match status" value="1"/>
</dbReference>
<dbReference type="CDD" id="cd06261">
    <property type="entry name" value="TM_PBP2"/>
    <property type="match status" value="1"/>
</dbReference>
<feature type="transmembrane region" description="Helical" evidence="8">
    <location>
        <begin position="15"/>
        <end position="34"/>
    </location>
</feature>
<dbReference type="InterPro" id="IPR011867">
    <property type="entry name" value="ModB_ABC"/>
</dbReference>
<organism evidence="11 12">
    <name type="scientific">Intestinibacter bartlettii</name>
    <dbReference type="NCBI Taxonomy" id="261299"/>
    <lineage>
        <taxon>Bacteria</taxon>
        <taxon>Bacillati</taxon>
        <taxon>Bacillota</taxon>
        <taxon>Clostridia</taxon>
        <taxon>Peptostreptococcales</taxon>
        <taxon>Peptostreptococcaceae</taxon>
        <taxon>Intestinibacter</taxon>
    </lineage>
</organism>
<comment type="similarity">
    <text evidence="2 9">Belongs to the binding-protein-dependent transport system permease family. CysTW subfamily.</text>
</comment>
<dbReference type="Pfam" id="PF00528">
    <property type="entry name" value="BPD_transp_1"/>
    <property type="match status" value="1"/>
</dbReference>
<keyword evidence="6 8" id="KW-1133">Transmembrane helix</keyword>
<evidence type="ECO:0000313" key="12">
    <source>
        <dbReference type="Proteomes" id="UP001196301"/>
    </source>
</evidence>
<dbReference type="PANTHER" id="PTHR30183">
    <property type="entry name" value="MOLYBDENUM TRANSPORT SYSTEM PERMEASE PROTEIN MODB"/>
    <property type="match status" value="1"/>
</dbReference>
<keyword evidence="7 8" id="KW-0472">Membrane</keyword>
<feature type="transmembrane region" description="Helical" evidence="8">
    <location>
        <begin position="46"/>
        <end position="65"/>
    </location>
</feature>
<evidence type="ECO:0000313" key="11">
    <source>
        <dbReference type="EMBL" id="MBU5336465.1"/>
    </source>
</evidence>
<evidence type="ECO:0000256" key="6">
    <source>
        <dbReference type="ARBA" id="ARBA00022989"/>
    </source>
</evidence>
<dbReference type="PROSITE" id="PS50928">
    <property type="entry name" value="ABC_TM1"/>
    <property type="match status" value="1"/>
</dbReference>
<dbReference type="InterPro" id="IPR000515">
    <property type="entry name" value="MetI-like"/>
</dbReference>
<accession>A0ABS6DXA2</accession>